<evidence type="ECO:0000313" key="2">
    <source>
        <dbReference type="Proteomes" id="UP000186030"/>
    </source>
</evidence>
<accession>A0A1Q5T483</accession>
<dbReference type="EMBL" id="MQMG01000011">
    <property type="protein sequence ID" value="OKO95051.1"/>
    <property type="molecule type" value="Genomic_DNA"/>
</dbReference>
<reference evidence="1 2" key="1">
    <citation type="submission" date="2016-11" db="EMBL/GenBank/DDBJ databases">
        <authorList>
            <person name="Kadnikov V."/>
            <person name="Nazina T."/>
        </authorList>
    </citation>
    <scope>NUCLEOTIDE SEQUENCE [LARGE SCALE GENOMIC DNA]</scope>
    <source>
        <strain evidence="1 2">1017</strain>
    </source>
</reference>
<comment type="caution">
    <text evidence="1">The sequence shown here is derived from an EMBL/GenBank/DDBJ whole genome shotgun (WGS) entry which is preliminary data.</text>
</comment>
<name>A0A1Q5T483_9BACL</name>
<reference evidence="2" key="2">
    <citation type="submission" date="2017-01" db="EMBL/GenBank/DDBJ databases">
        <title>Genome sequencing and annotation of Geobacillus sp. 1017, a Hydrocarbon-Oxidizing Thermophilic Bacterium Isolated from a Heavy Oil Reservoir (China).</title>
        <authorList>
            <person name="Kadnikov V.V."/>
            <person name="Mardanov A.V."/>
            <person name="Poltaraus A.B."/>
            <person name="Sokolova D.S."/>
            <person name="Semenova E.M."/>
            <person name="Ravin N.V."/>
            <person name="Tourova T.P."/>
            <person name="Nazina T.N."/>
        </authorList>
    </citation>
    <scope>NUCLEOTIDE SEQUENCE [LARGE SCALE GENOMIC DNA]</scope>
    <source>
        <strain evidence="2">1017</strain>
    </source>
</reference>
<protein>
    <submittedName>
        <fullName evidence="1">Uncharacterized protein</fullName>
    </submittedName>
</protein>
<gene>
    <name evidence="1" type="ORF">BRO54_1256</name>
</gene>
<sequence length="38" mass="4079">MKKAGLNTGASFLLALLHFFFDSCNRLAVGPFFGENGS</sequence>
<organism evidence="1 2">
    <name type="scientific">Geobacillus proteiniphilus</name>
    <dbReference type="NCBI Taxonomy" id="860353"/>
    <lineage>
        <taxon>Bacteria</taxon>
        <taxon>Bacillati</taxon>
        <taxon>Bacillota</taxon>
        <taxon>Bacilli</taxon>
        <taxon>Bacillales</taxon>
        <taxon>Anoxybacillaceae</taxon>
        <taxon>Geobacillus</taxon>
    </lineage>
</organism>
<evidence type="ECO:0000313" key="1">
    <source>
        <dbReference type="EMBL" id="OKO95051.1"/>
    </source>
</evidence>
<dbReference type="AlphaFoldDB" id="A0A1Q5T483"/>
<dbReference type="Proteomes" id="UP000186030">
    <property type="component" value="Unassembled WGS sequence"/>
</dbReference>
<proteinExistence type="predicted"/>